<evidence type="ECO:0000313" key="6">
    <source>
        <dbReference type="EMBL" id="GGR11243.1"/>
    </source>
</evidence>
<accession>A0A918F702</accession>
<evidence type="ECO:0000256" key="3">
    <source>
        <dbReference type="ARBA" id="ARBA00022679"/>
    </source>
</evidence>
<dbReference type="EC" id="2.1.1.72" evidence="1"/>
<dbReference type="InterPro" id="IPR012327">
    <property type="entry name" value="MeTrfase_D12"/>
</dbReference>
<reference evidence="6" key="1">
    <citation type="journal article" date="2014" name="Int. J. Syst. Evol. Microbiol.">
        <title>Complete genome sequence of Corynebacterium casei LMG S-19264T (=DSM 44701T), isolated from a smear-ripened cheese.</title>
        <authorList>
            <consortium name="US DOE Joint Genome Institute (JGI-PGF)"/>
            <person name="Walter F."/>
            <person name="Albersmeier A."/>
            <person name="Kalinowski J."/>
            <person name="Ruckert C."/>
        </authorList>
    </citation>
    <scope>NUCLEOTIDE SEQUENCE</scope>
    <source>
        <strain evidence="6">JCM 31311</strain>
    </source>
</reference>
<keyword evidence="7" id="KW-1185">Reference proteome</keyword>
<dbReference type="Pfam" id="PF02086">
    <property type="entry name" value="MethyltransfD12"/>
    <property type="match status" value="1"/>
</dbReference>
<keyword evidence="3" id="KW-0808">Transferase</keyword>
<proteinExistence type="predicted"/>
<dbReference type="GO" id="GO:0032259">
    <property type="term" value="P:methylation"/>
    <property type="evidence" value="ECO:0007669"/>
    <property type="project" value="UniProtKB-KW"/>
</dbReference>
<sequence length="330" mass="37601">MGSKYTILPFLYRHLAPLPFRTVLDGFSGSGAVSYLLKAMDKQVTSNDFMRFSYCTAEAAVANSRVRVSVRDMTALMRPNPNADDFITRTFEGLYFTTAENQFLDNVTANIRAMTDTRKQALAYAAIARACLRKRPRGLFTYTGDRYLDGRPDLVLSLEDHFVKAVDVFNAAVFANGQQCRALNQDTFEIEPGYDLVYFDPPYVSALSDNDYIRRYHFVEGLTRYWEGVEILEHTMTKKFKRYPSPFDSRRTVIEAFERLFERFQGSIIAVSWSSNGIPSRDELAELLGQYKANVVVHEVDHRYSSGTHAHAVGANQNRVQEYLFIGSDT</sequence>
<dbReference type="GO" id="GO:0003676">
    <property type="term" value="F:nucleic acid binding"/>
    <property type="evidence" value="ECO:0007669"/>
    <property type="project" value="InterPro"/>
</dbReference>
<comment type="caution">
    <text evidence="6">The sequence shown here is derived from an EMBL/GenBank/DDBJ whole genome shotgun (WGS) entry which is preliminary data.</text>
</comment>
<evidence type="ECO:0000256" key="1">
    <source>
        <dbReference type="ARBA" id="ARBA00011900"/>
    </source>
</evidence>
<dbReference type="Proteomes" id="UP000603865">
    <property type="component" value="Unassembled WGS sequence"/>
</dbReference>
<evidence type="ECO:0000256" key="2">
    <source>
        <dbReference type="ARBA" id="ARBA00022603"/>
    </source>
</evidence>
<dbReference type="InterPro" id="IPR002052">
    <property type="entry name" value="DNA_methylase_N6_adenine_CS"/>
</dbReference>
<keyword evidence="2" id="KW-0489">Methyltransferase</keyword>
<dbReference type="GO" id="GO:0009307">
    <property type="term" value="P:DNA restriction-modification system"/>
    <property type="evidence" value="ECO:0007669"/>
    <property type="project" value="InterPro"/>
</dbReference>
<name>A0A918F702_9DEIO</name>
<dbReference type="InterPro" id="IPR029063">
    <property type="entry name" value="SAM-dependent_MTases_sf"/>
</dbReference>
<dbReference type="PROSITE" id="PS00092">
    <property type="entry name" value="N6_MTASE"/>
    <property type="match status" value="1"/>
</dbReference>
<dbReference type="AlphaFoldDB" id="A0A918F702"/>
<evidence type="ECO:0000256" key="4">
    <source>
        <dbReference type="ARBA" id="ARBA00022691"/>
    </source>
</evidence>
<dbReference type="EMBL" id="BMQL01000013">
    <property type="protein sequence ID" value="GGR11243.1"/>
    <property type="molecule type" value="Genomic_DNA"/>
</dbReference>
<protein>
    <recommendedName>
        <fullName evidence="1">site-specific DNA-methyltransferase (adenine-specific)</fullName>
        <ecNumber evidence="1">2.1.1.72</ecNumber>
    </recommendedName>
</protein>
<reference evidence="6" key="2">
    <citation type="submission" date="2020-09" db="EMBL/GenBank/DDBJ databases">
        <authorList>
            <person name="Sun Q."/>
            <person name="Ohkuma M."/>
        </authorList>
    </citation>
    <scope>NUCLEOTIDE SEQUENCE</scope>
    <source>
        <strain evidence="6">JCM 31311</strain>
    </source>
</reference>
<gene>
    <name evidence="6" type="ORF">GCM10008957_24940</name>
</gene>
<evidence type="ECO:0000256" key="5">
    <source>
        <dbReference type="ARBA" id="ARBA00047942"/>
    </source>
</evidence>
<comment type="catalytic activity">
    <reaction evidence="5">
        <text>a 2'-deoxyadenosine in DNA + S-adenosyl-L-methionine = an N(6)-methyl-2'-deoxyadenosine in DNA + S-adenosyl-L-homocysteine + H(+)</text>
        <dbReference type="Rhea" id="RHEA:15197"/>
        <dbReference type="Rhea" id="RHEA-COMP:12418"/>
        <dbReference type="Rhea" id="RHEA-COMP:12419"/>
        <dbReference type="ChEBI" id="CHEBI:15378"/>
        <dbReference type="ChEBI" id="CHEBI:57856"/>
        <dbReference type="ChEBI" id="CHEBI:59789"/>
        <dbReference type="ChEBI" id="CHEBI:90615"/>
        <dbReference type="ChEBI" id="CHEBI:90616"/>
        <dbReference type="EC" id="2.1.1.72"/>
    </reaction>
</comment>
<keyword evidence="4" id="KW-0949">S-adenosyl-L-methionine</keyword>
<dbReference type="SUPFAM" id="SSF53335">
    <property type="entry name" value="S-adenosyl-L-methionine-dependent methyltransferases"/>
    <property type="match status" value="1"/>
</dbReference>
<evidence type="ECO:0000313" key="7">
    <source>
        <dbReference type="Proteomes" id="UP000603865"/>
    </source>
</evidence>
<dbReference type="GO" id="GO:0009007">
    <property type="term" value="F:site-specific DNA-methyltransferase (adenine-specific) activity"/>
    <property type="evidence" value="ECO:0007669"/>
    <property type="project" value="UniProtKB-EC"/>
</dbReference>
<organism evidence="6 7">
    <name type="scientific">Deinococcus ruber</name>
    <dbReference type="NCBI Taxonomy" id="1848197"/>
    <lineage>
        <taxon>Bacteria</taxon>
        <taxon>Thermotogati</taxon>
        <taxon>Deinococcota</taxon>
        <taxon>Deinococci</taxon>
        <taxon>Deinococcales</taxon>
        <taxon>Deinococcaceae</taxon>
        <taxon>Deinococcus</taxon>
    </lineage>
</organism>